<dbReference type="EMBL" id="LAZR01007972">
    <property type="protein sequence ID" value="KKM81742.1"/>
    <property type="molecule type" value="Genomic_DNA"/>
</dbReference>
<accession>A0A0F9NK84</accession>
<comment type="caution">
    <text evidence="1">The sequence shown here is derived from an EMBL/GenBank/DDBJ whole genome shotgun (WGS) entry which is preliminary data.</text>
</comment>
<evidence type="ECO:0000313" key="1">
    <source>
        <dbReference type="EMBL" id="KKM81742.1"/>
    </source>
</evidence>
<name>A0A0F9NK84_9ZZZZ</name>
<sequence length="63" mass="7527">MAFVNKEDNESIVVEKEIERVEEEIQTWIYVCYHARYDRAFIYKKIGALVFKIDILKKRISGS</sequence>
<organism evidence="1">
    <name type="scientific">marine sediment metagenome</name>
    <dbReference type="NCBI Taxonomy" id="412755"/>
    <lineage>
        <taxon>unclassified sequences</taxon>
        <taxon>metagenomes</taxon>
        <taxon>ecological metagenomes</taxon>
    </lineage>
</organism>
<gene>
    <name evidence="1" type="ORF">LCGC14_1326690</name>
</gene>
<dbReference type="AlphaFoldDB" id="A0A0F9NK84"/>
<reference evidence="1" key="1">
    <citation type="journal article" date="2015" name="Nature">
        <title>Complex archaea that bridge the gap between prokaryotes and eukaryotes.</title>
        <authorList>
            <person name="Spang A."/>
            <person name="Saw J.H."/>
            <person name="Jorgensen S.L."/>
            <person name="Zaremba-Niedzwiedzka K."/>
            <person name="Martijn J."/>
            <person name="Lind A.E."/>
            <person name="van Eijk R."/>
            <person name="Schleper C."/>
            <person name="Guy L."/>
            <person name="Ettema T.J."/>
        </authorList>
    </citation>
    <scope>NUCLEOTIDE SEQUENCE</scope>
</reference>
<protein>
    <submittedName>
        <fullName evidence="1">Uncharacterized protein</fullName>
    </submittedName>
</protein>
<proteinExistence type="predicted"/>